<dbReference type="EMBL" id="VSWD01000007">
    <property type="protein sequence ID" value="KAK3098922.1"/>
    <property type="molecule type" value="Genomic_DNA"/>
</dbReference>
<dbReference type="PROSITE" id="PS50184">
    <property type="entry name" value="VWFC_2"/>
    <property type="match status" value="1"/>
</dbReference>
<organism evidence="7 8">
    <name type="scientific">Pinctada imbricata</name>
    <name type="common">Atlantic pearl-oyster</name>
    <name type="synonym">Pinctada martensii</name>
    <dbReference type="NCBI Taxonomy" id="66713"/>
    <lineage>
        <taxon>Eukaryota</taxon>
        <taxon>Metazoa</taxon>
        <taxon>Spiralia</taxon>
        <taxon>Lophotrochozoa</taxon>
        <taxon>Mollusca</taxon>
        <taxon>Bivalvia</taxon>
        <taxon>Autobranchia</taxon>
        <taxon>Pteriomorphia</taxon>
        <taxon>Pterioida</taxon>
        <taxon>Pterioidea</taxon>
        <taxon>Pteriidae</taxon>
        <taxon>Pinctada</taxon>
    </lineage>
</organism>
<proteinExistence type="predicted"/>
<keyword evidence="8" id="KW-1185">Reference proteome</keyword>
<evidence type="ECO:0000259" key="4">
    <source>
        <dbReference type="PROSITE" id="PS50184"/>
    </source>
</evidence>
<feature type="domain" description="WAP" evidence="6">
    <location>
        <begin position="1"/>
        <end position="25"/>
    </location>
</feature>
<evidence type="ECO:0000313" key="7">
    <source>
        <dbReference type="EMBL" id="KAK3098922.1"/>
    </source>
</evidence>
<dbReference type="PANTHER" id="PTHR24273:SF32">
    <property type="entry name" value="HYALIN"/>
    <property type="match status" value="1"/>
</dbReference>
<dbReference type="InterPro" id="IPR003410">
    <property type="entry name" value="HYR_dom"/>
</dbReference>
<dbReference type="SMART" id="SM00214">
    <property type="entry name" value="VWC"/>
    <property type="match status" value="1"/>
</dbReference>
<dbReference type="Gene3D" id="4.10.75.10">
    <property type="entry name" value="Elafin-like"/>
    <property type="match status" value="1"/>
</dbReference>
<feature type="region of interest" description="Disordered" evidence="2">
    <location>
        <begin position="358"/>
        <end position="406"/>
    </location>
</feature>
<dbReference type="GO" id="GO:0030414">
    <property type="term" value="F:peptidase inhibitor activity"/>
    <property type="evidence" value="ECO:0007669"/>
    <property type="project" value="InterPro"/>
</dbReference>
<dbReference type="PROSITE" id="PS50825">
    <property type="entry name" value="HYR"/>
    <property type="match status" value="1"/>
</dbReference>
<dbReference type="Proteomes" id="UP001186944">
    <property type="component" value="Unassembled WGS sequence"/>
</dbReference>
<evidence type="ECO:0000256" key="1">
    <source>
        <dbReference type="ARBA" id="ARBA00022737"/>
    </source>
</evidence>
<feature type="transmembrane region" description="Helical" evidence="3">
    <location>
        <begin position="295"/>
        <end position="315"/>
    </location>
</feature>
<protein>
    <recommendedName>
        <fullName evidence="9">HYR domain-containing protein</fullName>
    </recommendedName>
</protein>
<dbReference type="AlphaFoldDB" id="A0AA89C2S6"/>
<dbReference type="Pfam" id="PF00095">
    <property type="entry name" value="WAP"/>
    <property type="match status" value="1"/>
</dbReference>
<dbReference type="GO" id="GO:0005576">
    <property type="term" value="C:extracellular region"/>
    <property type="evidence" value="ECO:0007669"/>
    <property type="project" value="InterPro"/>
</dbReference>
<evidence type="ECO:0008006" key="9">
    <source>
        <dbReference type="Google" id="ProtNLM"/>
    </source>
</evidence>
<dbReference type="InterPro" id="IPR001007">
    <property type="entry name" value="VWF_dom"/>
</dbReference>
<feature type="domain" description="HYR" evidence="5">
    <location>
        <begin position="185"/>
        <end position="264"/>
    </location>
</feature>
<gene>
    <name evidence="7" type="ORF">FSP39_024294</name>
</gene>
<dbReference type="InterPro" id="IPR036645">
    <property type="entry name" value="Elafin-like_sf"/>
</dbReference>
<name>A0AA89C2S6_PINIB</name>
<comment type="caution">
    <text evidence="7">The sequence shown here is derived from an EMBL/GenBank/DDBJ whole genome shotgun (WGS) entry which is preliminary data.</text>
</comment>
<dbReference type="SUPFAM" id="SSF57603">
    <property type="entry name" value="FnI-like domain"/>
    <property type="match status" value="1"/>
</dbReference>
<dbReference type="Pfam" id="PF02494">
    <property type="entry name" value="HYR"/>
    <property type="match status" value="1"/>
</dbReference>
<evidence type="ECO:0000259" key="5">
    <source>
        <dbReference type="PROSITE" id="PS50825"/>
    </source>
</evidence>
<keyword evidence="3" id="KW-1133">Transmembrane helix</keyword>
<keyword evidence="3" id="KW-0812">Transmembrane</keyword>
<dbReference type="PANTHER" id="PTHR24273">
    <property type="entry name" value="FI04643P-RELATED"/>
    <property type="match status" value="1"/>
</dbReference>
<feature type="domain" description="VWFC" evidence="4">
    <location>
        <begin position="28"/>
        <end position="98"/>
    </location>
</feature>
<keyword evidence="1" id="KW-0677">Repeat</keyword>
<evidence type="ECO:0000313" key="8">
    <source>
        <dbReference type="Proteomes" id="UP001186944"/>
    </source>
</evidence>
<accession>A0AA89C2S6</accession>
<dbReference type="PROSITE" id="PS01208">
    <property type="entry name" value="VWFC_1"/>
    <property type="match status" value="1"/>
</dbReference>
<sequence>MYDSHCADTKKCCSNGCGFSCMEPYDASKCLYNGTQYNVGDTIMKGPCETCTCFGHMGPYSDGFSCAHMDCPHFFQTFTCPPGTVLKDVPGVCCAQCLPPEFKNCPTKTTTVHVNEHNVVNLKVALQHIVATDHHGNVLSLTYSTMELRHCACSETFRNEHQIAVSTYPDDHGRISTCSMIVKVHDPHPPTFVTCPSKIQDFEDEVINWVKPTVTDNVKVYMNELRSAYRNNTRFPDGNHMVTYIASDHEGNIAVCSFRVEIWKRDSKDPAMPTTLQRQKSSGEHEHNIKDKLHIILPVLGGIVLIAMAVILYMCCRRSRSGMRNTNQYAARGHTNATYGGYEGPPPDYDNIANQKLPPYTSSEPPVYEEIQKSKLPDDAGMDNPTYADPEEVKVSVQKLSDVTKA</sequence>
<evidence type="ECO:0000256" key="2">
    <source>
        <dbReference type="SAM" id="MobiDB-lite"/>
    </source>
</evidence>
<dbReference type="SUPFAM" id="SSF57256">
    <property type="entry name" value="Elafin-like"/>
    <property type="match status" value="1"/>
</dbReference>
<keyword evidence="3" id="KW-0472">Membrane</keyword>
<reference evidence="7" key="1">
    <citation type="submission" date="2019-08" db="EMBL/GenBank/DDBJ databases">
        <title>The improved chromosome-level genome for the pearl oyster Pinctada fucata martensii using PacBio sequencing and Hi-C.</title>
        <authorList>
            <person name="Zheng Z."/>
        </authorList>
    </citation>
    <scope>NUCLEOTIDE SEQUENCE</scope>
    <source>
        <strain evidence="7">ZZ-2019</strain>
        <tissue evidence="7">Adductor muscle</tissue>
    </source>
</reference>
<evidence type="ECO:0000259" key="6">
    <source>
        <dbReference type="PROSITE" id="PS51390"/>
    </source>
</evidence>
<dbReference type="InterPro" id="IPR008197">
    <property type="entry name" value="WAP_dom"/>
</dbReference>
<evidence type="ECO:0000256" key="3">
    <source>
        <dbReference type="SAM" id="Phobius"/>
    </source>
</evidence>
<dbReference type="PROSITE" id="PS51390">
    <property type="entry name" value="WAP"/>
    <property type="match status" value="1"/>
</dbReference>